<dbReference type="STRING" id="215243.A0A0D2D650"/>
<reference evidence="9 10" key="1">
    <citation type="submission" date="2015-01" db="EMBL/GenBank/DDBJ databases">
        <title>The Genome Sequence of Exophiala oligosperma CBS72588.</title>
        <authorList>
            <consortium name="The Broad Institute Genomics Platform"/>
            <person name="Cuomo C."/>
            <person name="de Hoog S."/>
            <person name="Gorbushina A."/>
            <person name="Stielow B."/>
            <person name="Teixiera M."/>
            <person name="Abouelleil A."/>
            <person name="Chapman S.B."/>
            <person name="Priest M."/>
            <person name="Young S.K."/>
            <person name="Wortman J."/>
            <person name="Nusbaum C."/>
            <person name="Birren B."/>
        </authorList>
    </citation>
    <scope>NUCLEOTIDE SEQUENCE [LARGE SCALE GENOMIC DNA]</scope>
    <source>
        <strain evidence="9 10">CBS 72588</strain>
    </source>
</reference>
<keyword evidence="4" id="KW-0186">Copper</keyword>
<dbReference type="InterPro" id="IPR011707">
    <property type="entry name" value="Cu-oxidase-like_N"/>
</dbReference>
<proteinExistence type="inferred from homology"/>
<feature type="domain" description="Plastocyanin-like" evidence="6">
    <location>
        <begin position="279"/>
        <end position="431"/>
    </location>
</feature>
<gene>
    <name evidence="9" type="ORF">PV06_09619</name>
</gene>
<evidence type="ECO:0000256" key="1">
    <source>
        <dbReference type="ARBA" id="ARBA00010609"/>
    </source>
</evidence>
<evidence type="ECO:0000256" key="4">
    <source>
        <dbReference type="ARBA" id="ARBA00023008"/>
    </source>
</evidence>
<dbReference type="Pfam" id="PF07732">
    <property type="entry name" value="Cu-oxidase_3"/>
    <property type="match status" value="1"/>
</dbReference>
<evidence type="ECO:0000259" key="6">
    <source>
        <dbReference type="Pfam" id="PF00394"/>
    </source>
</evidence>
<feature type="compositionally biased region" description="Basic and acidic residues" evidence="5">
    <location>
        <begin position="698"/>
        <end position="709"/>
    </location>
</feature>
<evidence type="ECO:0000256" key="2">
    <source>
        <dbReference type="ARBA" id="ARBA00022723"/>
    </source>
</evidence>
<keyword evidence="2" id="KW-0479">Metal-binding</keyword>
<evidence type="ECO:0000259" key="8">
    <source>
        <dbReference type="Pfam" id="PF07732"/>
    </source>
</evidence>
<dbReference type="FunFam" id="2.60.40.420:FF:000045">
    <property type="entry name" value="Laccase 2"/>
    <property type="match status" value="1"/>
</dbReference>
<dbReference type="PANTHER" id="PTHR11709">
    <property type="entry name" value="MULTI-COPPER OXIDASE"/>
    <property type="match status" value="1"/>
</dbReference>
<dbReference type="PROSITE" id="PS00080">
    <property type="entry name" value="MULTICOPPER_OXIDASE2"/>
    <property type="match status" value="1"/>
</dbReference>
<dbReference type="GeneID" id="27361693"/>
<accession>A0A0D2D650</accession>
<dbReference type="OrthoDB" id="2121828at2759"/>
<dbReference type="InterPro" id="IPR002355">
    <property type="entry name" value="Cu_oxidase_Cu_BS"/>
</dbReference>
<dbReference type="Pfam" id="PF00394">
    <property type="entry name" value="Cu-oxidase"/>
    <property type="match status" value="1"/>
</dbReference>
<evidence type="ECO:0000256" key="3">
    <source>
        <dbReference type="ARBA" id="ARBA00023002"/>
    </source>
</evidence>
<dbReference type="Pfam" id="PF07731">
    <property type="entry name" value="Cu-oxidase_2"/>
    <property type="match status" value="1"/>
</dbReference>
<dbReference type="InterPro" id="IPR001117">
    <property type="entry name" value="Cu-oxidase_2nd"/>
</dbReference>
<dbReference type="AlphaFoldDB" id="A0A0D2D650"/>
<keyword evidence="10" id="KW-1185">Reference proteome</keyword>
<protein>
    <recommendedName>
        <fullName evidence="11">Laccase</fullName>
    </recommendedName>
</protein>
<dbReference type="PANTHER" id="PTHR11709:SF71">
    <property type="entry name" value="OXIDOREDUCTASE TPCJ"/>
    <property type="match status" value="1"/>
</dbReference>
<feature type="domain" description="Plastocyanin-like" evidence="8">
    <location>
        <begin position="160"/>
        <end position="269"/>
    </location>
</feature>
<sequence>MNFLCVQLPRSIKYNHLEVLNTSKMAPIGSFWTGVTSLFGLLTNSPGWFFDSTGTNDPGLQVPIQPPVRPEAAKHPIFHPPDDLEGAPFRCDYPDYPESQGWVACNTRNDRQCWIKNTKTGQRFDIHTDYENNGPKGIERHYYLELEETLSDPDGFGSLPAQLFNGSFPGPRLQACWGDKLIITVKNKLTGEQPYGAPGNGTSVHWHGVRQLNTGHMDGVNAVTQCPIAPGQEFTYVFNATQYGTTWYHSHYSLQYAAGAMGPLTIYGPASRDFDHQLYPIIMSDWLHQSPYQKWDVSIKDNGSQVFVDNILQNGIGHWPPLKLDSQEDSQTVGKPKFNQVMFQKGVRYLMRLINGAADTTFVFSIDNHKFWVISTDFVAIEPYYTDHVVVGIGQRYNIIVEAIPDRFTADQSYWIRTSPAPNCTSFSPSAPIPDEHTGIVRYTFDDDRLPTTPRNKFTLTCADETYYRNISPVVPWQVGTSRHEMDPFYLTYHQLKQSPYYPCDKQVGRFELVSGHPMWLNFSGPTLLNLHEDFSEKPWLAVVETGEVPEDQWIQLTVISGARKKSAPLLPHPVPKVPGVFVPGEHPIHLHGHDFAILDQCVPDGHTECDVSKANLTLDNPPRRDVAFLPDKGYLIVAFKADNPGVWIMHCHIAFHASSGLAAQIVENPDKINFPLGWDEPFFDMCRRWDDWRPKIHDPSDPCMKNHPDLAPLQVDSGI</sequence>
<dbReference type="RefSeq" id="XP_016258884.1">
    <property type="nucleotide sequence ID" value="XM_016411077.1"/>
</dbReference>
<dbReference type="PROSITE" id="PS00079">
    <property type="entry name" value="MULTICOPPER_OXIDASE1"/>
    <property type="match status" value="1"/>
</dbReference>
<dbReference type="VEuPathDB" id="FungiDB:PV06_09619"/>
<dbReference type="GO" id="GO:0016491">
    <property type="term" value="F:oxidoreductase activity"/>
    <property type="evidence" value="ECO:0007669"/>
    <property type="project" value="UniProtKB-KW"/>
</dbReference>
<dbReference type="Proteomes" id="UP000053342">
    <property type="component" value="Unassembled WGS sequence"/>
</dbReference>
<organism evidence="9 10">
    <name type="scientific">Exophiala oligosperma</name>
    <dbReference type="NCBI Taxonomy" id="215243"/>
    <lineage>
        <taxon>Eukaryota</taxon>
        <taxon>Fungi</taxon>
        <taxon>Dikarya</taxon>
        <taxon>Ascomycota</taxon>
        <taxon>Pezizomycotina</taxon>
        <taxon>Eurotiomycetes</taxon>
        <taxon>Chaetothyriomycetidae</taxon>
        <taxon>Chaetothyriales</taxon>
        <taxon>Herpotrichiellaceae</taxon>
        <taxon>Exophiala</taxon>
    </lineage>
</organism>
<feature type="domain" description="Plastocyanin-like" evidence="7">
    <location>
        <begin position="585"/>
        <end position="671"/>
    </location>
</feature>
<dbReference type="InterPro" id="IPR033138">
    <property type="entry name" value="Cu_oxidase_CS"/>
</dbReference>
<dbReference type="SUPFAM" id="SSF49503">
    <property type="entry name" value="Cupredoxins"/>
    <property type="match status" value="3"/>
</dbReference>
<evidence type="ECO:0000313" key="9">
    <source>
        <dbReference type="EMBL" id="KIW38668.1"/>
    </source>
</evidence>
<dbReference type="InterPro" id="IPR011706">
    <property type="entry name" value="Cu-oxidase_C"/>
</dbReference>
<dbReference type="Gene3D" id="2.60.40.420">
    <property type="entry name" value="Cupredoxins - blue copper proteins"/>
    <property type="match status" value="3"/>
</dbReference>
<dbReference type="GO" id="GO:0005507">
    <property type="term" value="F:copper ion binding"/>
    <property type="evidence" value="ECO:0007669"/>
    <property type="project" value="InterPro"/>
</dbReference>
<feature type="region of interest" description="Disordered" evidence="5">
    <location>
        <begin position="698"/>
        <end position="720"/>
    </location>
</feature>
<evidence type="ECO:0000256" key="5">
    <source>
        <dbReference type="SAM" id="MobiDB-lite"/>
    </source>
</evidence>
<dbReference type="EMBL" id="KN847341">
    <property type="protein sequence ID" value="KIW38668.1"/>
    <property type="molecule type" value="Genomic_DNA"/>
</dbReference>
<evidence type="ECO:0000313" key="10">
    <source>
        <dbReference type="Proteomes" id="UP000053342"/>
    </source>
</evidence>
<dbReference type="CDD" id="cd13880">
    <property type="entry name" value="CuRO_2_MaLCC_like"/>
    <property type="match status" value="1"/>
</dbReference>
<dbReference type="HOGENOM" id="CLU_006504_3_2_1"/>
<dbReference type="InterPro" id="IPR008972">
    <property type="entry name" value="Cupredoxin"/>
</dbReference>
<evidence type="ECO:0008006" key="11">
    <source>
        <dbReference type="Google" id="ProtNLM"/>
    </source>
</evidence>
<dbReference type="CDD" id="cd13854">
    <property type="entry name" value="CuRO_1_MaLCC_like"/>
    <property type="match status" value="1"/>
</dbReference>
<comment type="similarity">
    <text evidence="1">Belongs to the multicopper oxidase family.</text>
</comment>
<evidence type="ECO:0000259" key="7">
    <source>
        <dbReference type="Pfam" id="PF07731"/>
    </source>
</evidence>
<dbReference type="InterPro" id="IPR045087">
    <property type="entry name" value="Cu-oxidase_fam"/>
</dbReference>
<keyword evidence="3" id="KW-0560">Oxidoreductase</keyword>
<name>A0A0D2D650_9EURO</name>